<evidence type="ECO:0000256" key="1">
    <source>
        <dbReference type="SAM" id="MobiDB-lite"/>
    </source>
</evidence>
<dbReference type="Proteomes" id="UP001494902">
    <property type="component" value="Unassembled WGS sequence"/>
</dbReference>
<keyword evidence="2" id="KW-0732">Signal</keyword>
<comment type="caution">
    <text evidence="3">The sequence shown here is derived from an EMBL/GenBank/DDBJ whole genome shotgun (WGS) entry which is preliminary data.</text>
</comment>
<sequence>MLKKAGIVVAASAATLLAVSPLAFAGGTGEAAHHGGGNAIEKDSKGLVSGLSGNNVTVPVQVCNNNIPVNVLGGQGLLESGALLNGLTGALGAAGDATSVSGDSATDQSGSCAQVAETGDTVG</sequence>
<proteinExistence type="predicted"/>
<keyword evidence="4" id="KW-1185">Reference proteome</keyword>
<organism evidence="3 4">
    <name type="scientific">Pseudonocardia nematodicida</name>
    <dbReference type="NCBI Taxonomy" id="1206997"/>
    <lineage>
        <taxon>Bacteria</taxon>
        <taxon>Bacillati</taxon>
        <taxon>Actinomycetota</taxon>
        <taxon>Actinomycetes</taxon>
        <taxon>Pseudonocardiales</taxon>
        <taxon>Pseudonocardiaceae</taxon>
        <taxon>Pseudonocardia</taxon>
    </lineage>
</organism>
<feature type="chain" id="PRO_5047457920" description="Small secreted domain DUF320" evidence="2">
    <location>
        <begin position="26"/>
        <end position="123"/>
    </location>
</feature>
<gene>
    <name evidence="3" type="ORF">WIS52_16590</name>
</gene>
<evidence type="ECO:0000313" key="4">
    <source>
        <dbReference type="Proteomes" id="UP001494902"/>
    </source>
</evidence>
<name>A0ABV1KFG6_9PSEU</name>
<evidence type="ECO:0000256" key="2">
    <source>
        <dbReference type="SAM" id="SignalP"/>
    </source>
</evidence>
<feature type="region of interest" description="Disordered" evidence="1">
    <location>
        <begin position="95"/>
        <end position="123"/>
    </location>
</feature>
<feature type="signal peptide" evidence="2">
    <location>
        <begin position="1"/>
        <end position="25"/>
    </location>
</feature>
<accession>A0ABV1KFG6</accession>
<evidence type="ECO:0008006" key="5">
    <source>
        <dbReference type="Google" id="ProtNLM"/>
    </source>
</evidence>
<feature type="compositionally biased region" description="Polar residues" evidence="1">
    <location>
        <begin position="98"/>
        <end position="112"/>
    </location>
</feature>
<reference evidence="3 4" key="1">
    <citation type="submission" date="2024-03" db="EMBL/GenBank/DDBJ databases">
        <title>Draft genome sequence of Pseudonocardia nematodicida JCM 31783.</title>
        <authorList>
            <person name="Butdee W."/>
            <person name="Duangmal K."/>
        </authorList>
    </citation>
    <scope>NUCLEOTIDE SEQUENCE [LARGE SCALE GENOMIC DNA]</scope>
    <source>
        <strain evidence="3 4">JCM 31783</strain>
    </source>
</reference>
<evidence type="ECO:0000313" key="3">
    <source>
        <dbReference type="EMBL" id="MEQ3552093.1"/>
    </source>
</evidence>
<dbReference type="RefSeq" id="WP_349299160.1">
    <property type="nucleotide sequence ID" value="NZ_JBEDNQ010000006.1"/>
</dbReference>
<dbReference type="EMBL" id="JBEDNQ010000006">
    <property type="protein sequence ID" value="MEQ3552093.1"/>
    <property type="molecule type" value="Genomic_DNA"/>
</dbReference>
<protein>
    <recommendedName>
        <fullName evidence="5">Small secreted domain DUF320</fullName>
    </recommendedName>
</protein>